<dbReference type="InterPro" id="IPR029063">
    <property type="entry name" value="SAM-dependent_MTases_sf"/>
</dbReference>
<dbReference type="RefSeq" id="WP_171777939.1">
    <property type="nucleotide sequence ID" value="NZ_CP045273.1"/>
</dbReference>
<evidence type="ECO:0000256" key="6">
    <source>
        <dbReference type="PROSITE-ProRule" id="PRU01016"/>
    </source>
</evidence>
<dbReference type="GO" id="GO:0044027">
    <property type="term" value="P:negative regulation of gene expression via chromosomal CpG island methylation"/>
    <property type="evidence" value="ECO:0007669"/>
    <property type="project" value="TreeGrafter"/>
</dbReference>
<dbReference type="Proteomes" id="UP000501076">
    <property type="component" value="Plasmid pFDU301A"/>
</dbReference>
<dbReference type="Gene3D" id="3.40.50.150">
    <property type="entry name" value="Vaccinia Virus protein VP39"/>
    <property type="match status" value="1"/>
</dbReference>
<dbReference type="PANTHER" id="PTHR10629:SF52">
    <property type="entry name" value="DNA (CYTOSINE-5)-METHYLTRANSFERASE 1"/>
    <property type="match status" value="1"/>
</dbReference>
<keyword evidence="4 6" id="KW-0949">S-adenosyl-L-methionine</keyword>
<reference evidence="8 9" key="1">
    <citation type="submission" date="2019-10" db="EMBL/GenBank/DDBJ databases">
        <title>Complete genome sequences for adaption low water activity.</title>
        <authorList>
            <person name="Zhao L."/>
            <person name="Zhong J."/>
        </authorList>
    </citation>
    <scope>NUCLEOTIDE SEQUENCE [LARGE SCALE GENOMIC DNA]</scope>
    <source>
        <strain evidence="8 9">FDU301</strain>
        <plasmid evidence="9">pfdu301a</plasmid>
    </source>
</reference>
<feature type="active site" evidence="6">
    <location>
        <position position="79"/>
    </location>
</feature>
<evidence type="ECO:0000256" key="5">
    <source>
        <dbReference type="ARBA" id="ARBA00022747"/>
    </source>
</evidence>
<dbReference type="AlphaFoldDB" id="A0A6M6E620"/>
<dbReference type="NCBIfam" id="TIGR00675">
    <property type="entry name" value="dcm"/>
    <property type="match status" value="1"/>
</dbReference>
<dbReference type="GO" id="GO:0003886">
    <property type="term" value="F:DNA (cytosine-5-)-methyltransferase activity"/>
    <property type="evidence" value="ECO:0007669"/>
    <property type="project" value="UniProtKB-EC"/>
</dbReference>
<name>A0A6M6E620_PRIMG</name>
<comment type="similarity">
    <text evidence="6 7">Belongs to the class I-like SAM-binding methyltransferase superfamily. C5-methyltransferase family.</text>
</comment>
<dbReference type="SUPFAM" id="SSF53335">
    <property type="entry name" value="S-adenosyl-L-methionine-dependent methyltransferases"/>
    <property type="match status" value="1"/>
</dbReference>
<keyword evidence="8" id="KW-0614">Plasmid</keyword>
<dbReference type="REBASE" id="388800">
    <property type="entry name" value="M.Bme301ORF28045P"/>
</dbReference>
<dbReference type="Gene3D" id="3.90.120.10">
    <property type="entry name" value="DNA Methylase, subunit A, domain 2"/>
    <property type="match status" value="1"/>
</dbReference>
<evidence type="ECO:0000256" key="1">
    <source>
        <dbReference type="ARBA" id="ARBA00011975"/>
    </source>
</evidence>
<organism evidence="8 9">
    <name type="scientific">Priestia megaterium</name>
    <name type="common">Bacillus megaterium</name>
    <dbReference type="NCBI Taxonomy" id="1404"/>
    <lineage>
        <taxon>Bacteria</taxon>
        <taxon>Bacillati</taxon>
        <taxon>Bacillota</taxon>
        <taxon>Bacilli</taxon>
        <taxon>Bacillales</taxon>
        <taxon>Bacillaceae</taxon>
        <taxon>Priestia</taxon>
    </lineage>
</organism>
<dbReference type="PRINTS" id="PR00105">
    <property type="entry name" value="C5METTRFRASE"/>
</dbReference>
<evidence type="ECO:0000256" key="2">
    <source>
        <dbReference type="ARBA" id="ARBA00022603"/>
    </source>
</evidence>
<geneLocation type="plasmid" evidence="9">
    <name>pfdu301a</name>
</geneLocation>
<accession>A0A6M6E620</accession>
<evidence type="ECO:0000313" key="8">
    <source>
        <dbReference type="EMBL" id="QJX79957.1"/>
    </source>
</evidence>
<keyword evidence="3 6" id="KW-0808">Transferase</keyword>
<dbReference type="Pfam" id="PF00145">
    <property type="entry name" value="DNA_methylase"/>
    <property type="match status" value="1"/>
</dbReference>
<evidence type="ECO:0000313" key="9">
    <source>
        <dbReference type="Proteomes" id="UP000501076"/>
    </source>
</evidence>
<keyword evidence="5" id="KW-0680">Restriction system</keyword>
<evidence type="ECO:0000256" key="4">
    <source>
        <dbReference type="ARBA" id="ARBA00022691"/>
    </source>
</evidence>
<dbReference type="InterPro" id="IPR001525">
    <property type="entry name" value="C5_MeTfrase"/>
</dbReference>
<sequence>MKKMITIFSGIDIFGLAFAKYFKVVLAVEKEESAVHNLRLNREQFHPDLTIWHRDIYDITDEEIAQWKGIHGLIGGPPCQAFSPAQHGFDKGDKRIAGLDEYLRWVRGAEPEFFVFENTFGLDQGEKKKYFRQFKEDARKLGYKIKDKRLVAHDYGNVQTRERIIVVGVRESANWNFSFPEPVLESKKKFVRDILRDEPLGECVFYSEKQMQVVPYVPEGGYWKNLPTEDLKKLALQGNYEKRNGGITGAYRRLHRNSPCPTLTTQPKQHNTMAIHPIEDRPLSIAEYRRAMGIPEEYQLEGKITDKYTAIGNAVPYELGLEIAKAIVESQKQEVSIVAQATQEEKEWKQPDFLPENNDDFKQLDLFSIESQEEEWGQLKLF</sequence>
<gene>
    <name evidence="8" type="primary">dcm</name>
    <name evidence="8" type="ORF">FDZ14_28045</name>
</gene>
<dbReference type="GO" id="GO:0003677">
    <property type="term" value="F:DNA binding"/>
    <property type="evidence" value="ECO:0007669"/>
    <property type="project" value="TreeGrafter"/>
</dbReference>
<proteinExistence type="inferred from homology"/>
<dbReference type="GO" id="GO:0032259">
    <property type="term" value="P:methylation"/>
    <property type="evidence" value="ECO:0007669"/>
    <property type="project" value="UniProtKB-KW"/>
</dbReference>
<dbReference type="GO" id="GO:0009307">
    <property type="term" value="P:DNA restriction-modification system"/>
    <property type="evidence" value="ECO:0007669"/>
    <property type="project" value="UniProtKB-KW"/>
</dbReference>
<dbReference type="PANTHER" id="PTHR10629">
    <property type="entry name" value="CYTOSINE-SPECIFIC METHYLTRANSFERASE"/>
    <property type="match status" value="1"/>
</dbReference>
<protein>
    <recommendedName>
        <fullName evidence="1">DNA (cytosine-5-)-methyltransferase</fullName>
        <ecNumber evidence="1">2.1.1.37</ecNumber>
    </recommendedName>
</protein>
<evidence type="ECO:0000256" key="3">
    <source>
        <dbReference type="ARBA" id="ARBA00022679"/>
    </source>
</evidence>
<evidence type="ECO:0000256" key="7">
    <source>
        <dbReference type="RuleBase" id="RU000416"/>
    </source>
</evidence>
<dbReference type="PROSITE" id="PS51679">
    <property type="entry name" value="SAM_MT_C5"/>
    <property type="match status" value="1"/>
</dbReference>
<dbReference type="EMBL" id="CP045273">
    <property type="protein sequence ID" value="QJX79957.1"/>
    <property type="molecule type" value="Genomic_DNA"/>
</dbReference>
<keyword evidence="2 6" id="KW-0489">Methyltransferase</keyword>
<dbReference type="EC" id="2.1.1.37" evidence="1"/>
<dbReference type="InterPro" id="IPR050390">
    <property type="entry name" value="C5-Methyltransferase"/>
</dbReference>